<gene>
    <name evidence="2" type="ORF">FC26_GL000786</name>
</gene>
<dbReference type="RefSeq" id="WP_157061212.1">
    <property type="nucleotide sequence ID" value="NZ_AYYY01000066.1"/>
</dbReference>
<dbReference type="Pfam" id="PF13577">
    <property type="entry name" value="SnoaL_4"/>
    <property type="match status" value="1"/>
</dbReference>
<proteinExistence type="predicted"/>
<comment type="caution">
    <text evidence="2">The sequence shown here is derived from an EMBL/GenBank/DDBJ whole genome shotgun (WGS) entry which is preliminary data.</text>
</comment>
<organism evidence="2 3">
    <name type="scientific">Paucilactobacillus vaccinostercus DSM 20634</name>
    <dbReference type="NCBI Taxonomy" id="1423813"/>
    <lineage>
        <taxon>Bacteria</taxon>
        <taxon>Bacillati</taxon>
        <taxon>Bacillota</taxon>
        <taxon>Bacilli</taxon>
        <taxon>Lactobacillales</taxon>
        <taxon>Lactobacillaceae</taxon>
        <taxon>Paucilactobacillus</taxon>
    </lineage>
</organism>
<dbReference type="Proteomes" id="UP000051733">
    <property type="component" value="Unassembled WGS sequence"/>
</dbReference>
<protein>
    <recommendedName>
        <fullName evidence="1">SnoaL-like domain-containing protein</fullName>
    </recommendedName>
</protein>
<sequence length="194" mass="21777">MSDIEAISQLVNWERQTRVRYLDQENLATYWPDATVTTSWQSGPVSTFVGQQPVDFDRSLPIVSRLGNPIVHLNSTADRAYVELPSTTKHWLKLEGKLAVLESFMRLIYQVEKRDGVWKISNMAAIDEADDLAPAIPGDDLHIDTQRALALRPSYRFLAYTRLAAGGQIGDDGIGTDRPETCQPIYDAAEAWIE</sequence>
<dbReference type="InterPro" id="IPR032710">
    <property type="entry name" value="NTF2-like_dom_sf"/>
</dbReference>
<dbReference type="PATRIC" id="fig|1423813.3.peg.796"/>
<evidence type="ECO:0000259" key="1">
    <source>
        <dbReference type="Pfam" id="PF13577"/>
    </source>
</evidence>
<reference evidence="2 3" key="1">
    <citation type="journal article" date="2015" name="Genome Announc.">
        <title>Expanding the biotechnology potential of lactobacilli through comparative genomics of 213 strains and associated genera.</title>
        <authorList>
            <person name="Sun Z."/>
            <person name="Harris H.M."/>
            <person name="McCann A."/>
            <person name="Guo C."/>
            <person name="Argimon S."/>
            <person name="Zhang W."/>
            <person name="Yang X."/>
            <person name="Jeffery I.B."/>
            <person name="Cooney J.C."/>
            <person name="Kagawa T.F."/>
            <person name="Liu W."/>
            <person name="Song Y."/>
            <person name="Salvetti E."/>
            <person name="Wrobel A."/>
            <person name="Rasinkangas P."/>
            <person name="Parkhill J."/>
            <person name="Rea M.C."/>
            <person name="O'Sullivan O."/>
            <person name="Ritari J."/>
            <person name="Douillard F.P."/>
            <person name="Paul Ross R."/>
            <person name="Yang R."/>
            <person name="Briner A.E."/>
            <person name="Felis G.E."/>
            <person name="de Vos W.M."/>
            <person name="Barrangou R."/>
            <person name="Klaenhammer T.R."/>
            <person name="Caufield P.W."/>
            <person name="Cui Y."/>
            <person name="Zhang H."/>
            <person name="O'Toole P.W."/>
        </authorList>
    </citation>
    <scope>NUCLEOTIDE SEQUENCE [LARGE SCALE GENOMIC DNA]</scope>
    <source>
        <strain evidence="2 3">DSM 20634</strain>
    </source>
</reference>
<dbReference type="EMBL" id="AYYY01000066">
    <property type="protein sequence ID" value="KRM60356.1"/>
    <property type="molecule type" value="Genomic_DNA"/>
</dbReference>
<evidence type="ECO:0000313" key="3">
    <source>
        <dbReference type="Proteomes" id="UP000051733"/>
    </source>
</evidence>
<dbReference type="AlphaFoldDB" id="A0A0R2A476"/>
<keyword evidence="3" id="KW-1185">Reference proteome</keyword>
<name>A0A0R2A476_9LACO</name>
<evidence type="ECO:0000313" key="2">
    <source>
        <dbReference type="EMBL" id="KRM60356.1"/>
    </source>
</evidence>
<dbReference type="OrthoDB" id="2280632at2"/>
<dbReference type="SUPFAM" id="SSF54427">
    <property type="entry name" value="NTF2-like"/>
    <property type="match status" value="1"/>
</dbReference>
<dbReference type="InterPro" id="IPR037401">
    <property type="entry name" value="SnoaL-like"/>
</dbReference>
<dbReference type="STRING" id="1423813.FC26_GL000786"/>
<dbReference type="Gene3D" id="3.10.450.50">
    <property type="match status" value="1"/>
</dbReference>
<feature type="domain" description="SnoaL-like" evidence="1">
    <location>
        <begin position="24"/>
        <end position="123"/>
    </location>
</feature>
<accession>A0A0R2A476</accession>